<proteinExistence type="predicted"/>
<keyword evidence="3" id="KW-1185">Reference proteome</keyword>
<comment type="caution">
    <text evidence="2">The sequence shown here is derived from an EMBL/GenBank/DDBJ whole genome shotgun (WGS) entry which is preliminary data.</text>
</comment>
<evidence type="ECO:0000256" key="1">
    <source>
        <dbReference type="SAM" id="MobiDB-lite"/>
    </source>
</evidence>
<dbReference type="AlphaFoldDB" id="A0AAW1Y1X5"/>
<dbReference type="Proteomes" id="UP001457282">
    <property type="component" value="Unassembled WGS sequence"/>
</dbReference>
<reference evidence="2 3" key="1">
    <citation type="journal article" date="2023" name="G3 (Bethesda)">
        <title>A chromosome-length genome assembly and annotation of blackberry (Rubus argutus, cv. 'Hillquist').</title>
        <authorList>
            <person name="Bruna T."/>
            <person name="Aryal R."/>
            <person name="Dudchenko O."/>
            <person name="Sargent D.J."/>
            <person name="Mead D."/>
            <person name="Buti M."/>
            <person name="Cavallini A."/>
            <person name="Hytonen T."/>
            <person name="Andres J."/>
            <person name="Pham M."/>
            <person name="Weisz D."/>
            <person name="Mascagni F."/>
            <person name="Usai G."/>
            <person name="Natali L."/>
            <person name="Bassil N."/>
            <person name="Fernandez G.E."/>
            <person name="Lomsadze A."/>
            <person name="Armour M."/>
            <person name="Olukolu B."/>
            <person name="Poorten T."/>
            <person name="Britton C."/>
            <person name="Davik J."/>
            <person name="Ashrafi H."/>
            <person name="Aiden E.L."/>
            <person name="Borodovsky M."/>
            <person name="Worthington M."/>
        </authorList>
    </citation>
    <scope>NUCLEOTIDE SEQUENCE [LARGE SCALE GENOMIC DNA]</scope>
    <source>
        <strain evidence="2">PI 553951</strain>
    </source>
</reference>
<gene>
    <name evidence="2" type="ORF">M0R45_008535</name>
</gene>
<evidence type="ECO:0000313" key="3">
    <source>
        <dbReference type="Proteomes" id="UP001457282"/>
    </source>
</evidence>
<feature type="region of interest" description="Disordered" evidence="1">
    <location>
        <begin position="1"/>
        <end position="46"/>
    </location>
</feature>
<name>A0AAW1Y1X5_RUBAR</name>
<protein>
    <submittedName>
        <fullName evidence="2">Uncharacterized protein</fullName>
    </submittedName>
</protein>
<organism evidence="2 3">
    <name type="scientific">Rubus argutus</name>
    <name type="common">Southern blackberry</name>
    <dbReference type="NCBI Taxonomy" id="59490"/>
    <lineage>
        <taxon>Eukaryota</taxon>
        <taxon>Viridiplantae</taxon>
        <taxon>Streptophyta</taxon>
        <taxon>Embryophyta</taxon>
        <taxon>Tracheophyta</taxon>
        <taxon>Spermatophyta</taxon>
        <taxon>Magnoliopsida</taxon>
        <taxon>eudicotyledons</taxon>
        <taxon>Gunneridae</taxon>
        <taxon>Pentapetalae</taxon>
        <taxon>rosids</taxon>
        <taxon>fabids</taxon>
        <taxon>Rosales</taxon>
        <taxon>Rosaceae</taxon>
        <taxon>Rosoideae</taxon>
        <taxon>Rosoideae incertae sedis</taxon>
        <taxon>Rubus</taxon>
    </lineage>
</organism>
<sequence>MHSVSFLNHHHSHIGSCHKSVRYPTPEPPMAQPGGNENSSNPLQVGLGVAPMFKRGVGSSCGSRLRLDDVKSPKSRLKAAINEERVALGEGDGGGVTGGLGFGCSGAIGR</sequence>
<evidence type="ECO:0000313" key="2">
    <source>
        <dbReference type="EMBL" id="KAK9942892.1"/>
    </source>
</evidence>
<accession>A0AAW1Y1X5</accession>
<dbReference type="EMBL" id="JBEDUW010000002">
    <property type="protein sequence ID" value="KAK9942892.1"/>
    <property type="molecule type" value="Genomic_DNA"/>
</dbReference>